<proteinExistence type="predicted"/>
<gene>
    <name evidence="3" type="ORF">Atai01_62540</name>
</gene>
<dbReference type="Pfam" id="PF08044">
    <property type="entry name" value="DUF1707"/>
    <property type="match status" value="1"/>
</dbReference>
<dbReference type="Proteomes" id="UP001165136">
    <property type="component" value="Unassembled WGS sequence"/>
</dbReference>
<name>A0A9W6VIE9_9PSEU</name>
<feature type="domain" description="DUF1707" evidence="2">
    <location>
        <begin position="11"/>
        <end position="63"/>
    </location>
</feature>
<keyword evidence="4" id="KW-1185">Reference proteome</keyword>
<evidence type="ECO:0000313" key="3">
    <source>
        <dbReference type="EMBL" id="GLY69635.1"/>
    </source>
</evidence>
<reference evidence="3" key="1">
    <citation type="submission" date="2023-03" db="EMBL/GenBank/DDBJ databases">
        <title>Amycolatopsis taiwanensis NBRC 103393.</title>
        <authorList>
            <person name="Ichikawa N."/>
            <person name="Sato H."/>
            <person name="Tonouchi N."/>
        </authorList>
    </citation>
    <scope>NUCLEOTIDE SEQUENCE</scope>
    <source>
        <strain evidence="3">NBRC 103393</strain>
    </source>
</reference>
<protein>
    <recommendedName>
        <fullName evidence="2">DUF1707 domain-containing protein</fullName>
    </recommendedName>
</protein>
<dbReference type="RefSeq" id="WP_285489115.1">
    <property type="nucleotide sequence ID" value="NZ_BSTI01000017.1"/>
</dbReference>
<feature type="transmembrane region" description="Helical" evidence="1">
    <location>
        <begin position="79"/>
        <end position="98"/>
    </location>
</feature>
<sequence>MEDKSWRTFGVRASDLEREDAAHRIEAADGEGRLSHAEAEQRLALAYSATYRYELGRLVADLPSRHAPAPGPESRNTQVWLAVNAAVMAGLVGFLVLFRFSGRFSRAPLLAQRRPNPEP</sequence>
<evidence type="ECO:0000313" key="4">
    <source>
        <dbReference type="Proteomes" id="UP001165136"/>
    </source>
</evidence>
<keyword evidence="1" id="KW-0812">Transmembrane</keyword>
<dbReference type="AlphaFoldDB" id="A0A9W6VIE9"/>
<evidence type="ECO:0000259" key="2">
    <source>
        <dbReference type="Pfam" id="PF08044"/>
    </source>
</evidence>
<dbReference type="InterPro" id="IPR012551">
    <property type="entry name" value="DUF1707_SHOCT-like"/>
</dbReference>
<organism evidence="3 4">
    <name type="scientific">Amycolatopsis taiwanensis</name>
    <dbReference type="NCBI Taxonomy" id="342230"/>
    <lineage>
        <taxon>Bacteria</taxon>
        <taxon>Bacillati</taxon>
        <taxon>Actinomycetota</taxon>
        <taxon>Actinomycetes</taxon>
        <taxon>Pseudonocardiales</taxon>
        <taxon>Pseudonocardiaceae</taxon>
        <taxon>Amycolatopsis</taxon>
    </lineage>
</organism>
<accession>A0A9W6VIE9</accession>
<dbReference type="EMBL" id="BSTI01000017">
    <property type="protein sequence ID" value="GLY69635.1"/>
    <property type="molecule type" value="Genomic_DNA"/>
</dbReference>
<evidence type="ECO:0000256" key="1">
    <source>
        <dbReference type="SAM" id="Phobius"/>
    </source>
</evidence>
<keyword evidence="1" id="KW-1133">Transmembrane helix</keyword>
<keyword evidence="1" id="KW-0472">Membrane</keyword>
<comment type="caution">
    <text evidence="3">The sequence shown here is derived from an EMBL/GenBank/DDBJ whole genome shotgun (WGS) entry which is preliminary data.</text>
</comment>